<dbReference type="EMBL" id="JBHRYO010000002">
    <property type="protein sequence ID" value="MFC3757212.1"/>
    <property type="molecule type" value="Genomic_DNA"/>
</dbReference>
<reference evidence="2" key="1">
    <citation type="journal article" date="2019" name="Int. J. Syst. Evol. Microbiol.">
        <title>The Global Catalogue of Microorganisms (GCM) 10K type strain sequencing project: providing services to taxonomists for standard genome sequencing and annotation.</title>
        <authorList>
            <consortium name="The Broad Institute Genomics Platform"/>
            <consortium name="The Broad Institute Genome Sequencing Center for Infectious Disease"/>
            <person name="Wu L."/>
            <person name="Ma J."/>
        </authorList>
    </citation>
    <scope>NUCLEOTIDE SEQUENCE [LARGE SCALE GENOMIC DNA]</scope>
    <source>
        <strain evidence="2">CECT 7798</strain>
    </source>
</reference>
<accession>A0ABV7XXK2</accession>
<dbReference type="RefSeq" id="WP_290298272.1">
    <property type="nucleotide sequence ID" value="NZ_JAUFQR010000001.1"/>
</dbReference>
<proteinExistence type="predicted"/>
<sequence>MKTKIFTLPLLLMGVLCYSQDKILKKNGKSFDAKIVEVNASNITYKELDYLDGPIHSLNKFEIYQINYSNGKTDILGKYKTADEAKNFILSRINEYGIDRDRNDLSLHAEFEGENIKINSLNAKGRIVHEGDFWDISKVVAFHDISKRKDNIAYLNIVTYKVTKSKRELSKLVIKLTDYEVAANVLEALKDLNIMLKKDL</sequence>
<dbReference type="Proteomes" id="UP001595735">
    <property type="component" value="Unassembled WGS sequence"/>
</dbReference>
<name>A0ABV7XXK2_9FLAO</name>
<keyword evidence="2" id="KW-1185">Reference proteome</keyword>
<protein>
    <submittedName>
        <fullName evidence="1">Uncharacterized protein</fullName>
    </submittedName>
</protein>
<gene>
    <name evidence="1" type="ORF">ACFONJ_14645</name>
</gene>
<evidence type="ECO:0000313" key="1">
    <source>
        <dbReference type="EMBL" id="MFC3757212.1"/>
    </source>
</evidence>
<organism evidence="1 2">
    <name type="scientific">Chryseobacterium tructae</name>
    <dbReference type="NCBI Taxonomy" id="1037380"/>
    <lineage>
        <taxon>Bacteria</taxon>
        <taxon>Pseudomonadati</taxon>
        <taxon>Bacteroidota</taxon>
        <taxon>Flavobacteriia</taxon>
        <taxon>Flavobacteriales</taxon>
        <taxon>Weeksellaceae</taxon>
        <taxon>Chryseobacterium group</taxon>
        <taxon>Chryseobacterium</taxon>
    </lineage>
</organism>
<evidence type="ECO:0000313" key="2">
    <source>
        <dbReference type="Proteomes" id="UP001595735"/>
    </source>
</evidence>
<comment type="caution">
    <text evidence="1">The sequence shown here is derived from an EMBL/GenBank/DDBJ whole genome shotgun (WGS) entry which is preliminary data.</text>
</comment>